<dbReference type="InParanoid" id="A0A1S0TZV1"/>
<organism evidence="1">
    <name type="scientific">Loa loa</name>
    <name type="common">Eye worm</name>
    <name type="synonym">Filaria loa</name>
    <dbReference type="NCBI Taxonomy" id="7209"/>
    <lineage>
        <taxon>Eukaryota</taxon>
        <taxon>Metazoa</taxon>
        <taxon>Ecdysozoa</taxon>
        <taxon>Nematoda</taxon>
        <taxon>Chromadorea</taxon>
        <taxon>Rhabditida</taxon>
        <taxon>Spirurina</taxon>
        <taxon>Spiruromorpha</taxon>
        <taxon>Filarioidea</taxon>
        <taxon>Onchocercidae</taxon>
        <taxon>Loa</taxon>
    </lineage>
</organism>
<accession>A0A1S0TZV1</accession>
<dbReference type="CTD" id="9943052"/>
<dbReference type="KEGG" id="loa:LOAG_05644"/>
<protein>
    <submittedName>
        <fullName evidence="1">Uncharacterized protein</fullName>
    </submittedName>
</protein>
<dbReference type="AlphaFoldDB" id="A0A1S0TZV1"/>
<sequence length="99" mass="11996">MEYSAFRNMNHATGLGYIELFLNYWTVNFLSKLDIRWCKSHIKKRVCKTQMKYKDGISDLAFEVQKSDKQWWEWSNELKTLSAYEIHFLEGFLHYMVSQ</sequence>
<reference evidence="1" key="1">
    <citation type="submission" date="2012-04" db="EMBL/GenBank/DDBJ databases">
        <title>The Genome Sequence of Loa loa.</title>
        <authorList>
            <consortium name="The Broad Institute Genome Sequencing Platform"/>
            <consortium name="Broad Institute Genome Sequencing Center for Infectious Disease"/>
            <person name="Nutman T.B."/>
            <person name="Fink D.L."/>
            <person name="Russ C."/>
            <person name="Young S."/>
            <person name="Zeng Q."/>
            <person name="Gargeya S."/>
            <person name="Alvarado L."/>
            <person name="Berlin A."/>
            <person name="Chapman S.B."/>
            <person name="Chen Z."/>
            <person name="Freedman E."/>
            <person name="Gellesch M."/>
            <person name="Goldberg J."/>
            <person name="Griggs A."/>
            <person name="Gujja S."/>
            <person name="Heilman E.R."/>
            <person name="Heiman D."/>
            <person name="Howarth C."/>
            <person name="Mehta T."/>
            <person name="Neiman D."/>
            <person name="Pearson M."/>
            <person name="Roberts A."/>
            <person name="Saif S."/>
            <person name="Shea T."/>
            <person name="Shenoy N."/>
            <person name="Sisk P."/>
            <person name="Stolte C."/>
            <person name="Sykes S."/>
            <person name="White J."/>
            <person name="Yandava C."/>
            <person name="Haas B."/>
            <person name="Henn M.R."/>
            <person name="Nusbaum C."/>
            <person name="Birren B."/>
        </authorList>
    </citation>
    <scope>NUCLEOTIDE SEQUENCE [LARGE SCALE GENOMIC DNA]</scope>
</reference>
<name>A0A1S0TZV1_LOALO</name>
<dbReference type="GeneID" id="9943052"/>
<proteinExistence type="predicted"/>
<evidence type="ECO:0000313" key="1">
    <source>
        <dbReference type="EMBL" id="EFO22841.1"/>
    </source>
</evidence>
<dbReference type="EMBL" id="JH712066">
    <property type="protein sequence ID" value="EFO22841.1"/>
    <property type="molecule type" value="Genomic_DNA"/>
</dbReference>
<gene>
    <name evidence="1" type="ORF">LOAG_05644</name>
</gene>
<dbReference type="RefSeq" id="XP_003141229.1">
    <property type="nucleotide sequence ID" value="XM_003141181.1"/>
</dbReference>